<dbReference type="Gene3D" id="3.40.50.300">
    <property type="entry name" value="P-loop containing nucleotide triphosphate hydrolases"/>
    <property type="match status" value="1"/>
</dbReference>
<reference evidence="3 4" key="1">
    <citation type="submission" date="2014-08" db="EMBL/GenBank/DDBJ databases">
        <title>Genome sequences of NCPPB Pectobacterium isolates.</title>
        <authorList>
            <person name="Glover R.H."/>
            <person name="Sapp M."/>
            <person name="Elphinstone J."/>
        </authorList>
    </citation>
    <scope>NUCLEOTIDE SEQUENCE [LARGE SCALE GENOMIC DNA]</scope>
    <source>
        <strain evidence="2 3">NCPPB 2793</strain>
        <strain evidence="1 4">NCPPB 2795</strain>
    </source>
</reference>
<proteinExistence type="predicted"/>
<dbReference type="STRING" id="55207.KP22_04640"/>
<dbReference type="Proteomes" id="UP000032869">
    <property type="component" value="Unassembled WGS sequence"/>
</dbReference>
<dbReference type="EMBL" id="JQHM01000001">
    <property type="protein sequence ID" value="KFX07378.1"/>
    <property type="molecule type" value="Genomic_DNA"/>
</dbReference>
<evidence type="ECO:0000313" key="4">
    <source>
        <dbReference type="Proteomes" id="UP000032874"/>
    </source>
</evidence>
<protein>
    <submittedName>
        <fullName evidence="1">ATPase AAA</fullName>
    </submittedName>
</protein>
<evidence type="ECO:0000313" key="3">
    <source>
        <dbReference type="Proteomes" id="UP000032869"/>
    </source>
</evidence>
<dbReference type="OrthoDB" id="9810372at2"/>
<gene>
    <name evidence="2" type="ORF">JV35_03895</name>
    <name evidence="1" type="ORF">KP22_04640</name>
</gene>
<dbReference type="Proteomes" id="UP000032874">
    <property type="component" value="Unassembled WGS sequence"/>
</dbReference>
<evidence type="ECO:0000313" key="2">
    <source>
        <dbReference type="EMBL" id="KFX22317.1"/>
    </source>
</evidence>
<dbReference type="eggNOG" id="COG2804">
    <property type="taxonomic scope" value="Bacteria"/>
</dbReference>
<comment type="caution">
    <text evidence="1">The sequence shown here is derived from an EMBL/GenBank/DDBJ whole genome shotgun (WGS) entry which is preliminary data.</text>
</comment>
<sequence length="177" mass="20370">MKKLILVNGIPASGKSTVARIIADELNLPRLSLDEIKEPFMMQFCDTIDRSLNRKLGHAAYQAMFNIVRQASNNSILILDAWFGFREKSILQEYLTSCDIKHSLEIWNAISSERAAQRYQARMNERIKGHPGDEYLPELISLAHQAQPMCIGKCYTVDQDKEINHQELIQWIKTHLD</sequence>
<dbReference type="Pfam" id="PF13671">
    <property type="entry name" value="AAA_33"/>
    <property type="match status" value="1"/>
</dbReference>
<dbReference type="AlphaFoldDB" id="A0A093UGK7"/>
<dbReference type="EMBL" id="JQHL01000001">
    <property type="protein sequence ID" value="KFX22317.1"/>
    <property type="molecule type" value="Genomic_DNA"/>
</dbReference>
<dbReference type="InterPro" id="IPR027417">
    <property type="entry name" value="P-loop_NTPase"/>
</dbReference>
<evidence type="ECO:0000313" key="1">
    <source>
        <dbReference type="EMBL" id="KFX07378.1"/>
    </source>
</evidence>
<name>A0A093UGK7_9GAMM</name>
<organism evidence="1 4">
    <name type="scientific">Pectobacterium betavasculorum</name>
    <dbReference type="NCBI Taxonomy" id="55207"/>
    <lineage>
        <taxon>Bacteria</taxon>
        <taxon>Pseudomonadati</taxon>
        <taxon>Pseudomonadota</taxon>
        <taxon>Gammaproteobacteria</taxon>
        <taxon>Enterobacterales</taxon>
        <taxon>Pectobacteriaceae</taxon>
        <taxon>Pectobacterium</taxon>
    </lineage>
</organism>
<dbReference type="SUPFAM" id="SSF52540">
    <property type="entry name" value="P-loop containing nucleoside triphosphate hydrolases"/>
    <property type="match status" value="1"/>
</dbReference>
<accession>A0A093UGK7</accession>
<keyword evidence="3" id="KW-1185">Reference proteome</keyword>
<dbReference type="RefSeq" id="WP_039300117.1">
    <property type="nucleotide sequence ID" value="NZ_JAODTE010000001.1"/>
</dbReference>